<gene>
    <name evidence="2" type="ORF">DXA38_20125</name>
</gene>
<evidence type="ECO:0000256" key="1">
    <source>
        <dbReference type="SAM" id="Phobius"/>
    </source>
</evidence>
<reference evidence="2 3" key="1">
    <citation type="submission" date="2018-08" db="EMBL/GenBank/DDBJ databases">
        <title>A genome reference for cultivated species of the human gut microbiota.</title>
        <authorList>
            <person name="Zou Y."/>
            <person name="Xue W."/>
            <person name="Luo G."/>
        </authorList>
    </citation>
    <scope>NUCLEOTIDE SEQUENCE [LARGE SCALE GENOMIC DNA]</scope>
    <source>
        <strain evidence="2 3">OF01-2LB</strain>
    </source>
</reference>
<evidence type="ECO:0000313" key="3">
    <source>
        <dbReference type="Proteomes" id="UP000260025"/>
    </source>
</evidence>
<name>A0A3E2VIZ2_CLOIN</name>
<sequence length="83" mass="9760">MIYLIIWNIMPFCMMGIDKWKAMHKRYRIPERFLLLYGFLGGAFGIGLGMIVFRHKIRNAKFSIMIPFFCILQVIAIGLVLFD</sequence>
<dbReference type="EMBL" id="QVEV01000047">
    <property type="protein sequence ID" value="RGC10325.1"/>
    <property type="molecule type" value="Genomic_DNA"/>
</dbReference>
<dbReference type="OrthoDB" id="1698854at2"/>
<keyword evidence="1" id="KW-0472">Membrane</keyword>
<dbReference type="InterPro" id="IPR010718">
    <property type="entry name" value="DUF1294"/>
</dbReference>
<accession>A0A3E2VIZ2</accession>
<evidence type="ECO:0000313" key="2">
    <source>
        <dbReference type="EMBL" id="RGC10325.1"/>
    </source>
</evidence>
<feature type="transmembrane region" description="Helical" evidence="1">
    <location>
        <begin position="33"/>
        <end position="52"/>
    </location>
</feature>
<dbReference type="Proteomes" id="UP000260025">
    <property type="component" value="Unassembled WGS sequence"/>
</dbReference>
<dbReference type="Pfam" id="PF06961">
    <property type="entry name" value="DUF1294"/>
    <property type="match status" value="1"/>
</dbReference>
<proteinExistence type="predicted"/>
<dbReference type="AlphaFoldDB" id="A0A3E2VIZ2"/>
<keyword evidence="1" id="KW-1133">Transmembrane helix</keyword>
<keyword evidence="1" id="KW-0812">Transmembrane</keyword>
<dbReference type="RefSeq" id="WP_117444741.1">
    <property type="nucleotide sequence ID" value="NZ_JAJFEN010000119.1"/>
</dbReference>
<organism evidence="2 3">
    <name type="scientific">Clostridium innocuum</name>
    <dbReference type="NCBI Taxonomy" id="1522"/>
    <lineage>
        <taxon>Bacteria</taxon>
        <taxon>Bacillati</taxon>
        <taxon>Bacillota</taxon>
        <taxon>Clostridia</taxon>
        <taxon>Eubacteriales</taxon>
        <taxon>Clostridiaceae</taxon>
        <taxon>Clostridium</taxon>
    </lineage>
</organism>
<comment type="caution">
    <text evidence="2">The sequence shown here is derived from an EMBL/GenBank/DDBJ whole genome shotgun (WGS) entry which is preliminary data.</text>
</comment>
<protein>
    <submittedName>
        <fullName evidence="2">DUF1294 domain-containing protein</fullName>
    </submittedName>
</protein>
<feature type="transmembrane region" description="Helical" evidence="1">
    <location>
        <begin position="64"/>
        <end position="82"/>
    </location>
</feature>